<organism evidence="2 3">
    <name type="scientific">Tanacetum coccineum</name>
    <dbReference type="NCBI Taxonomy" id="301880"/>
    <lineage>
        <taxon>Eukaryota</taxon>
        <taxon>Viridiplantae</taxon>
        <taxon>Streptophyta</taxon>
        <taxon>Embryophyta</taxon>
        <taxon>Tracheophyta</taxon>
        <taxon>Spermatophyta</taxon>
        <taxon>Magnoliopsida</taxon>
        <taxon>eudicotyledons</taxon>
        <taxon>Gunneridae</taxon>
        <taxon>Pentapetalae</taxon>
        <taxon>asterids</taxon>
        <taxon>campanulids</taxon>
        <taxon>Asterales</taxon>
        <taxon>Asteraceae</taxon>
        <taxon>Asteroideae</taxon>
        <taxon>Anthemideae</taxon>
        <taxon>Anthemidinae</taxon>
        <taxon>Tanacetum</taxon>
    </lineage>
</organism>
<evidence type="ECO:0000256" key="1">
    <source>
        <dbReference type="SAM" id="MobiDB-lite"/>
    </source>
</evidence>
<keyword evidence="3" id="KW-1185">Reference proteome</keyword>
<name>A0ABQ5FHL0_9ASTR</name>
<feature type="compositionally biased region" description="Acidic residues" evidence="1">
    <location>
        <begin position="299"/>
        <end position="314"/>
    </location>
</feature>
<feature type="region of interest" description="Disordered" evidence="1">
    <location>
        <begin position="1"/>
        <end position="59"/>
    </location>
</feature>
<dbReference type="EMBL" id="BQNB010017402">
    <property type="protein sequence ID" value="GJT62746.1"/>
    <property type="molecule type" value="Genomic_DNA"/>
</dbReference>
<feature type="region of interest" description="Disordered" evidence="1">
    <location>
        <begin position="293"/>
        <end position="314"/>
    </location>
</feature>
<keyword evidence="2" id="KW-0548">Nucleotidyltransferase</keyword>
<dbReference type="PANTHER" id="PTHR31286:SF99">
    <property type="entry name" value="DUF4283 DOMAIN-CONTAINING PROTEIN"/>
    <property type="match status" value="1"/>
</dbReference>
<accession>A0ABQ5FHL0</accession>
<dbReference type="GO" id="GO:0003964">
    <property type="term" value="F:RNA-directed DNA polymerase activity"/>
    <property type="evidence" value="ECO:0007669"/>
    <property type="project" value="UniProtKB-KW"/>
</dbReference>
<reference evidence="2" key="2">
    <citation type="submission" date="2022-01" db="EMBL/GenBank/DDBJ databases">
        <authorList>
            <person name="Yamashiro T."/>
            <person name="Shiraishi A."/>
            <person name="Satake H."/>
            <person name="Nakayama K."/>
        </authorList>
    </citation>
    <scope>NUCLEOTIDE SEQUENCE</scope>
</reference>
<keyword evidence="2" id="KW-0808">Transferase</keyword>
<evidence type="ECO:0000313" key="3">
    <source>
        <dbReference type="Proteomes" id="UP001151760"/>
    </source>
</evidence>
<proteinExistence type="predicted"/>
<sequence length="314" mass="34583">MECGFLSQKGSRGGRGVKEKDKVADVISPAVTDEPLVKEKQDTSVDTGSKSYPPLPTQGSTPAVNTAVVPVESIKVVSNRVNLVWLDQCLAHLSGLNAMLENGPWFIRSHPIILKKWDPNVNLLKEDVGNIPVWVKHHGVPVTAFSEDGLSVIATKLGTPIMLDSYTADMCLHSWVDNDVELGTNEGEMGTNEGTSNLDKNGANSSEYSFWNVENSSTSTTLIMDKIDKFKDLIIDRQAILVDETGNPLNKFEYPDDHDSEDEVASVDNDMARSLASKRTGFGTKILLEQWTDSYGNGDYDDDPYDDDMYEGQF</sequence>
<protein>
    <submittedName>
        <fullName evidence="2">RNA-directed DNA polymerase, eukaryota, reverse transcriptase zinc-binding domain protein</fullName>
    </submittedName>
</protein>
<gene>
    <name evidence="2" type="ORF">Tco_1006279</name>
</gene>
<evidence type="ECO:0000313" key="2">
    <source>
        <dbReference type="EMBL" id="GJT62746.1"/>
    </source>
</evidence>
<dbReference type="PANTHER" id="PTHR31286">
    <property type="entry name" value="GLYCINE-RICH CELL WALL STRUCTURAL PROTEIN 1.8-LIKE"/>
    <property type="match status" value="1"/>
</dbReference>
<comment type="caution">
    <text evidence="2">The sequence shown here is derived from an EMBL/GenBank/DDBJ whole genome shotgun (WGS) entry which is preliminary data.</text>
</comment>
<reference evidence="2" key="1">
    <citation type="journal article" date="2022" name="Int. J. Mol. Sci.">
        <title>Draft Genome of Tanacetum Coccineum: Genomic Comparison of Closely Related Tanacetum-Family Plants.</title>
        <authorList>
            <person name="Yamashiro T."/>
            <person name="Shiraishi A."/>
            <person name="Nakayama K."/>
            <person name="Satake H."/>
        </authorList>
    </citation>
    <scope>NUCLEOTIDE SEQUENCE</scope>
</reference>
<keyword evidence="2" id="KW-0695">RNA-directed DNA polymerase</keyword>
<dbReference type="Proteomes" id="UP001151760">
    <property type="component" value="Unassembled WGS sequence"/>
</dbReference>
<dbReference type="InterPro" id="IPR040256">
    <property type="entry name" value="At4g02000-like"/>
</dbReference>